<evidence type="ECO:0000313" key="3">
    <source>
        <dbReference type="Proteomes" id="UP001437256"/>
    </source>
</evidence>
<feature type="transmembrane region" description="Helical" evidence="1">
    <location>
        <begin position="12"/>
        <end position="37"/>
    </location>
</feature>
<name>A0ABR2ZCR8_9AGAR</name>
<feature type="transmembrane region" description="Helical" evidence="1">
    <location>
        <begin position="49"/>
        <end position="69"/>
    </location>
</feature>
<keyword evidence="3" id="KW-1185">Reference proteome</keyword>
<organism evidence="2 3">
    <name type="scientific">Marasmius tenuissimus</name>
    <dbReference type="NCBI Taxonomy" id="585030"/>
    <lineage>
        <taxon>Eukaryota</taxon>
        <taxon>Fungi</taxon>
        <taxon>Dikarya</taxon>
        <taxon>Basidiomycota</taxon>
        <taxon>Agaricomycotina</taxon>
        <taxon>Agaricomycetes</taxon>
        <taxon>Agaricomycetidae</taxon>
        <taxon>Agaricales</taxon>
        <taxon>Marasmiineae</taxon>
        <taxon>Marasmiaceae</taxon>
        <taxon>Marasmius</taxon>
    </lineage>
</organism>
<feature type="transmembrane region" description="Helical" evidence="1">
    <location>
        <begin position="81"/>
        <end position="102"/>
    </location>
</feature>
<keyword evidence="1" id="KW-1133">Transmembrane helix</keyword>
<sequence>MALNADLESVLAPYLTMGSVVTLSISTLSVLLLLYGSNAFFFRAFTRMLSYRYTGIYIVVFGLAVHILLRRDPGGTSKLYLPCTVALFVLGTIFVVLEVWGYSLQASILFSGAADKNYPLAFKYLTQDDRKTAWNSAASIISTLMNSIADAMLIHRCYVIWNSNKLILYPLALVTIVLNSIDLGSIVALTIGLSDTSKSSKYRLYERASKVDLGAVIAIAAFQLLLALMTGAGIWWITRQARLTMGRPTTTRYKAIVAIVIESGLLYAATLLGYVIQLRVLDSTAHGVIPFNPHVLVAMMSGLAPTTIIVRVAYRKSVDSVPQMISTLQFAPAKEDEEKSSTV</sequence>
<dbReference type="EMBL" id="JBBXMP010000226">
    <property type="protein sequence ID" value="KAL0059462.1"/>
    <property type="molecule type" value="Genomic_DNA"/>
</dbReference>
<feature type="transmembrane region" description="Helical" evidence="1">
    <location>
        <begin position="256"/>
        <end position="276"/>
    </location>
</feature>
<dbReference type="Proteomes" id="UP001437256">
    <property type="component" value="Unassembled WGS sequence"/>
</dbReference>
<gene>
    <name evidence="2" type="ORF">AAF712_013806</name>
</gene>
<keyword evidence="1" id="KW-0812">Transmembrane</keyword>
<feature type="transmembrane region" description="Helical" evidence="1">
    <location>
        <begin position="166"/>
        <end position="193"/>
    </location>
</feature>
<evidence type="ECO:0000313" key="2">
    <source>
        <dbReference type="EMBL" id="KAL0059462.1"/>
    </source>
</evidence>
<proteinExistence type="predicted"/>
<comment type="caution">
    <text evidence="2">The sequence shown here is derived from an EMBL/GenBank/DDBJ whole genome shotgun (WGS) entry which is preliminary data.</text>
</comment>
<protein>
    <submittedName>
        <fullName evidence="2">Uncharacterized protein</fullName>
    </submittedName>
</protein>
<accession>A0ABR2ZCR8</accession>
<feature type="transmembrane region" description="Helical" evidence="1">
    <location>
        <begin position="296"/>
        <end position="314"/>
    </location>
</feature>
<evidence type="ECO:0000256" key="1">
    <source>
        <dbReference type="SAM" id="Phobius"/>
    </source>
</evidence>
<keyword evidence="1" id="KW-0472">Membrane</keyword>
<reference evidence="2 3" key="1">
    <citation type="submission" date="2024-05" db="EMBL/GenBank/DDBJ databases">
        <title>A draft genome resource for the thread blight pathogen Marasmius tenuissimus strain MS-2.</title>
        <authorList>
            <person name="Yulfo-Soto G.E."/>
            <person name="Baruah I.K."/>
            <person name="Amoako-Attah I."/>
            <person name="Bukari Y."/>
            <person name="Meinhardt L.W."/>
            <person name="Bailey B.A."/>
            <person name="Cohen S.P."/>
        </authorList>
    </citation>
    <scope>NUCLEOTIDE SEQUENCE [LARGE SCALE GENOMIC DNA]</scope>
    <source>
        <strain evidence="2 3">MS-2</strain>
    </source>
</reference>
<feature type="transmembrane region" description="Helical" evidence="1">
    <location>
        <begin position="213"/>
        <end position="236"/>
    </location>
</feature>